<evidence type="ECO:0000256" key="3">
    <source>
        <dbReference type="SAM" id="MobiDB-lite"/>
    </source>
</evidence>
<keyword evidence="6" id="KW-1185">Reference proteome</keyword>
<evidence type="ECO:0000256" key="1">
    <source>
        <dbReference type="ARBA" id="ARBA00022737"/>
    </source>
</evidence>
<feature type="domain" description="EF-hand" evidence="4">
    <location>
        <begin position="151"/>
        <end position="185"/>
    </location>
</feature>
<name>A0ABQ8UCR8_9EUKA</name>
<dbReference type="EMBL" id="JAPMOS010000107">
    <property type="protein sequence ID" value="KAJ4455447.1"/>
    <property type="molecule type" value="Genomic_DNA"/>
</dbReference>
<evidence type="ECO:0000256" key="2">
    <source>
        <dbReference type="ARBA" id="ARBA00022837"/>
    </source>
</evidence>
<dbReference type="PROSITE" id="PS00018">
    <property type="entry name" value="EF_HAND_1"/>
    <property type="match status" value="2"/>
</dbReference>
<feature type="domain" description="EF-hand" evidence="4">
    <location>
        <begin position="77"/>
        <end position="112"/>
    </location>
</feature>
<reference evidence="5" key="1">
    <citation type="journal article" date="2022" name="bioRxiv">
        <title>Genomics of Preaxostyla Flagellates Illuminates Evolutionary Transitions and the Path Towards Mitochondrial Loss.</title>
        <authorList>
            <person name="Novak L.V.F."/>
            <person name="Treitli S.C."/>
            <person name="Pyrih J."/>
            <person name="Halakuc P."/>
            <person name="Pipaliya S.V."/>
            <person name="Vacek V."/>
            <person name="Brzon O."/>
            <person name="Soukal P."/>
            <person name="Eme L."/>
            <person name="Dacks J.B."/>
            <person name="Karnkowska A."/>
            <person name="Elias M."/>
            <person name="Hampl V."/>
        </authorList>
    </citation>
    <scope>NUCLEOTIDE SEQUENCE</scope>
    <source>
        <strain evidence="5">RCP-MX</strain>
    </source>
</reference>
<dbReference type="PANTHER" id="PTHR23048:SF0">
    <property type="entry name" value="CALMODULIN LIKE 3"/>
    <property type="match status" value="1"/>
</dbReference>
<feature type="domain" description="EF-hand" evidence="4">
    <location>
        <begin position="115"/>
        <end position="150"/>
    </location>
</feature>
<proteinExistence type="predicted"/>
<dbReference type="Pfam" id="PF13499">
    <property type="entry name" value="EF-hand_7"/>
    <property type="match status" value="2"/>
</dbReference>
<dbReference type="InterPro" id="IPR002048">
    <property type="entry name" value="EF_hand_dom"/>
</dbReference>
<dbReference type="PROSITE" id="PS50222">
    <property type="entry name" value="EF_HAND_2"/>
    <property type="match status" value="4"/>
</dbReference>
<evidence type="ECO:0000259" key="4">
    <source>
        <dbReference type="PROSITE" id="PS50222"/>
    </source>
</evidence>
<dbReference type="CDD" id="cd00051">
    <property type="entry name" value="EFh"/>
    <property type="match status" value="1"/>
</dbReference>
<keyword evidence="2" id="KW-0106">Calcium</keyword>
<feature type="region of interest" description="Disordered" evidence="3">
    <location>
        <begin position="1"/>
        <end position="22"/>
    </location>
</feature>
<gene>
    <name evidence="5" type="ORF">PAPYR_9594</name>
</gene>
<keyword evidence="1" id="KW-0677">Repeat</keyword>
<dbReference type="Proteomes" id="UP001141327">
    <property type="component" value="Unassembled WGS sequence"/>
</dbReference>
<dbReference type="PANTHER" id="PTHR23048">
    <property type="entry name" value="MYOSIN LIGHT CHAIN 1, 3"/>
    <property type="match status" value="1"/>
</dbReference>
<dbReference type="InterPro" id="IPR050230">
    <property type="entry name" value="CALM/Myosin/TropC-like"/>
</dbReference>
<protein>
    <submittedName>
        <fullName evidence="5">Calmodulin-related protein</fullName>
    </submittedName>
</protein>
<evidence type="ECO:0000313" key="5">
    <source>
        <dbReference type="EMBL" id="KAJ4455447.1"/>
    </source>
</evidence>
<feature type="compositionally biased region" description="Low complexity" evidence="3">
    <location>
        <begin position="9"/>
        <end position="22"/>
    </location>
</feature>
<dbReference type="Gene3D" id="1.10.238.10">
    <property type="entry name" value="EF-hand"/>
    <property type="match status" value="2"/>
</dbReference>
<dbReference type="InterPro" id="IPR018247">
    <property type="entry name" value="EF_Hand_1_Ca_BS"/>
</dbReference>
<evidence type="ECO:0000313" key="6">
    <source>
        <dbReference type="Proteomes" id="UP001141327"/>
    </source>
</evidence>
<dbReference type="SUPFAM" id="SSF47473">
    <property type="entry name" value="EF-hand"/>
    <property type="match status" value="1"/>
</dbReference>
<organism evidence="5 6">
    <name type="scientific">Paratrimastix pyriformis</name>
    <dbReference type="NCBI Taxonomy" id="342808"/>
    <lineage>
        <taxon>Eukaryota</taxon>
        <taxon>Metamonada</taxon>
        <taxon>Preaxostyla</taxon>
        <taxon>Paratrimastigidae</taxon>
        <taxon>Paratrimastix</taxon>
    </lineage>
</organism>
<dbReference type="SMART" id="SM00054">
    <property type="entry name" value="EFh"/>
    <property type="match status" value="4"/>
</dbReference>
<comment type="caution">
    <text evidence="5">The sequence shown here is derived from an EMBL/GenBank/DDBJ whole genome shotgun (WGS) entry which is preliminary data.</text>
</comment>
<accession>A0ABQ8UCR8</accession>
<sequence length="185" mass="20492">MEPLPVELATTEADPAPTATTTSVPVTAVPADEIRLTLSEDQVEQYREAFALFDKDQDGNITTKELGTVMRSLGLAPTEAELRAMVRDVDPGNTGLIDFSVFCQLALKKLQDSLNIEEELKEAFQCFDKNHTGFVDARELRAMLTQVGEKLTDEEVDEMIREADCDSDSKVSLEEFLKMMLGNGK</sequence>
<feature type="domain" description="EF-hand" evidence="4">
    <location>
        <begin position="41"/>
        <end position="76"/>
    </location>
</feature>
<dbReference type="CDD" id="cd15898">
    <property type="entry name" value="EFh_PI-PLC"/>
    <property type="match status" value="1"/>
</dbReference>
<dbReference type="InterPro" id="IPR011992">
    <property type="entry name" value="EF-hand-dom_pair"/>
</dbReference>